<keyword evidence="2 4" id="KW-0378">Hydrolase</keyword>
<evidence type="ECO:0000256" key="5">
    <source>
        <dbReference type="SAM" id="MobiDB-lite"/>
    </source>
</evidence>
<evidence type="ECO:0000259" key="6">
    <source>
        <dbReference type="PROSITE" id="PS51764"/>
    </source>
</evidence>
<evidence type="ECO:0000256" key="3">
    <source>
        <dbReference type="ARBA" id="ARBA00023295"/>
    </source>
</evidence>
<dbReference type="Gene3D" id="3.20.20.80">
    <property type="entry name" value="Glycosidases"/>
    <property type="match status" value="1"/>
</dbReference>
<reference evidence="7 8" key="1">
    <citation type="submission" date="2022-04" db="EMBL/GenBank/DDBJ databases">
        <authorList>
            <person name="Ye Y.-Q."/>
            <person name="Du Z.-J."/>
        </authorList>
    </citation>
    <scope>NUCLEOTIDE SEQUENCE [LARGE SCALE GENOMIC DNA]</scope>
    <source>
        <strain evidence="7 8">A6E488</strain>
    </source>
</reference>
<dbReference type="GO" id="GO:0016985">
    <property type="term" value="F:mannan endo-1,4-beta-mannosidase activity"/>
    <property type="evidence" value="ECO:0007669"/>
    <property type="project" value="InterPro"/>
</dbReference>
<dbReference type="InterPro" id="IPR000805">
    <property type="entry name" value="Glyco_hydro_26"/>
</dbReference>
<name>A0AAW5QVE1_9HYPH</name>
<accession>A0AAW5QVE1</accession>
<dbReference type="EMBL" id="JALIDZ010000002">
    <property type="protein sequence ID" value="MCT8970962.1"/>
    <property type="molecule type" value="Genomic_DNA"/>
</dbReference>
<dbReference type="InterPro" id="IPR017853">
    <property type="entry name" value="GH"/>
</dbReference>
<evidence type="ECO:0000313" key="7">
    <source>
        <dbReference type="EMBL" id="MCT8970962.1"/>
    </source>
</evidence>
<gene>
    <name evidence="7" type="ORF">MUB46_03735</name>
</gene>
<feature type="region of interest" description="Disordered" evidence="5">
    <location>
        <begin position="1"/>
        <end position="21"/>
    </location>
</feature>
<dbReference type="SUPFAM" id="SSF51445">
    <property type="entry name" value="(Trans)glycosidases"/>
    <property type="match status" value="1"/>
</dbReference>
<keyword evidence="3 4" id="KW-0326">Glycosidase</keyword>
<feature type="active site" description="Proton donor" evidence="4">
    <location>
        <position position="173"/>
    </location>
</feature>
<evidence type="ECO:0000313" key="8">
    <source>
        <dbReference type="Proteomes" id="UP001320898"/>
    </source>
</evidence>
<dbReference type="GO" id="GO:0006080">
    <property type="term" value="P:substituted mannan metabolic process"/>
    <property type="evidence" value="ECO:0007669"/>
    <property type="project" value="InterPro"/>
</dbReference>
<feature type="domain" description="GH26" evidence="6">
    <location>
        <begin position="37"/>
        <end position="335"/>
    </location>
</feature>
<organism evidence="7 8">
    <name type="scientific">Microbaculum marinisediminis</name>
    <dbReference type="NCBI Taxonomy" id="2931392"/>
    <lineage>
        <taxon>Bacteria</taxon>
        <taxon>Pseudomonadati</taxon>
        <taxon>Pseudomonadota</taxon>
        <taxon>Alphaproteobacteria</taxon>
        <taxon>Hyphomicrobiales</taxon>
        <taxon>Tepidamorphaceae</taxon>
        <taxon>Microbaculum</taxon>
    </lineage>
</organism>
<proteinExistence type="inferred from homology"/>
<evidence type="ECO:0000256" key="2">
    <source>
        <dbReference type="ARBA" id="ARBA00022801"/>
    </source>
</evidence>
<feature type="active site" description="Nucleophile" evidence="4">
    <location>
        <position position="277"/>
    </location>
</feature>
<comment type="similarity">
    <text evidence="1 4">Belongs to the glycosyl hydrolase 26 family.</text>
</comment>
<sequence length="335" mass="37532">MATGGLNGFPAHAQSTGGAVTPGATFSTTTSPAGGFAGGGAATSEFSIGPGSIVYAPQPKAKQDTNSEPETPIGIYDPLRKAKRVRGMEIEHVFIPWHEFDAAELQHTARYARKRKRRMMITVEPWTNAPNRTDGGENLFGDIVAGAYDETITSVCTEIKKVRRRPLVRWGHEMEEVTGRYPWARYDSAGYIKAYRYFVSTCREIASKARFVWSPIGHEGLDDYYPGSAYVDMIGFPVWGYRKADQKWYGHARTFGEAVREKYNRVKGYGKPMILAEIGISGPRGYERRWVKGMKKATSTFSRLKAVVYFNMLEPAAWPDGLGKPDWRIKPRLLR</sequence>
<dbReference type="InterPro" id="IPR022790">
    <property type="entry name" value="GH26_dom"/>
</dbReference>
<comment type="caution">
    <text evidence="7">The sequence shown here is derived from an EMBL/GenBank/DDBJ whole genome shotgun (WGS) entry which is preliminary data.</text>
</comment>
<dbReference type="Pfam" id="PF02156">
    <property type="entry name" value="Glyco_hydro_26"/>
    <property type="match status" value="1"/>
</dbReference>
<dbReference type="AlphaFoldDB" id="A0AAW5QVE1"/>
<evidence type="ECO:0000256" key="4">
    <source>
        <dbReference type="PROSITE-ProRule" id="PRU01100"/>
    </source>
</evidence>
<protein>
    <submittedName>
        <fullName evidence="7">Beta-mannosidase</fullName>
    </submittedName>
</protein>
<dbReference type="PANTHER" id="PTHR40079">
    <property type="entry name" value="MANNAN ENDO-1,4-BETA-MANNOSIDASE E-RELATED"/>
    <property type="match status" value="1"/>
</dbReference>
<dbReference type="Proteomes" id="UP001320898">
    <property type="component" value="Unassembled WGS sequence"/>
</dbReference>
<keyword evidence="8" id="KW-1185">Reference proteome</keyword>
<dbReference type="PANTHER" id="PTHR40079:SF4">
    <property type="entry name" value="GH26 DOMAIN-CONTAINING PROTEIN-RELATED"/>
    <property type="match status" value="1"/>
</dbReference>
<dbReference type="RefSeq" id="WP_261614539.1">
    <property type="nucleotide sequence ID" value="NZ_JALIDZ010000002.1"/>
</dbReference>
<dbReference type="PROSITE" id="PS51764">
    <property type="entry name" value="GH26"/>
    <property type="match status" value="1"/>
</dbReference>
<evidence type="ECO:0000256" key="1">
    <source>
        <dbReference type="ARBA" id="ARBA00007754"/>
    </source>
</evidence>